<dbReference type="PROSITE" id="PS00108">
    <property type="entry name" value="PROTEIN_KINASE_ST"/>
    <property type="match status" value="1"/>
</dbReference>
<feature type="region of interest" description="Disordered" evidence="6">
    <location>
        <begin position="857"/>
        <end position="912"/>
    </location>
</feature>
<keyword evidence="9" id="KW-1185">Reference proteome</keyword>
<evidence type="ECO:0000259" key="7">
    <source>
        <dbReference type="PROSITE" id="PS50011"/>
    </source>
</evidence>
<feature type="compositionally biased region" description="Low complexity" evidence="6">
    <location>
        <begin position="639"/>
        <end position="648"/>
    </location>
</feature>
<feature type="region of interest" description="Disordered" evidence="6">
    <location>
        <begin position="344"/>
        <end position="431"/>
    </location>
</feature>
<feature type="compositionally biased region" description="Gly residues" evidence="6">
    <location>
        <begin position="1069"/>
        <end position="1080"/>
    </location>
</feature>
<keyword evidence="1" id="KW-0808">Transferase</keyword>
<dbReference type="GO" id="GO:0004674">
    <property type="term" value="F:protein serine/threonine kinase activity"/>
    <property type="evidence" value="ECO:0007669"/>
    <property type="project" value="InterPro"/>
</dbReference>
<feature type="binding site" evidence="5">
    <location>
        <position position="37"/>
    </location>
    <ligand>
        <name>ATP</name>
        <dbReference type="ChEBI" id="CHEBI:30616"/>
    </ligand>
</feature>
<evidence type="ECO:0000256" key="3">
    <source>
        <dbReference type="ARBA" id="ARBA00022777"/>
    </source>
</evidence>
<dbReference type="PANTHER" id="PTHR24348">
    <property type="entry name" value="SERINE/THREONINE-PROTEIN KINASE UNC-51-RELATED"/>
    <property type="match status" value="1"/>
</dbReference>
<evidence type="ECO:0000256" key="4">
    <source>
        <dbReference type="ARBA" id="ARBA00022840"/>
    </source>
</evidence>
<dbReference type="Proteomes" id="UP000002630">
    <property type="component" value="Unassembled WGS sequence"/>
</dbReference>
<dbReference type="eggNOG" id="KOG0595">
    <property type="taxonomic scope" value="Eukaryota"/>
</dbReference>
<dbReference type="GO" id="GO:0005829">
    <property type="term" value="C:cytosol"/>
    <property type="evidence" value="ECO:0007669"/>
    <property type="project" value="TreeGrafter"/>
</dbReference>
<dbReference type="PROSITE" id="PS00107">
    <property type="entry name" value="PROTEIN_KINASE_ATP"/>
    <property type="match status" value="1"/>
</dbReference>
<dbReference type="FunFam" id="3.30.200.20:FF:000042">
    <property type="entry name" value="Aurora kinase A"/>
    <property type="match status" value="1"/>
</dbReference>
<feature type="compositionally biased region" description="Basic residues" evidence="6">
    <location>
        <begin position="361"/>
        <end position="372"/>
    </location>
</feature>
<dbReference type="InParanoid" id="D7FKN0"/>
<feature type="compositionally biased region" description="Low complexity" evidence="6">
    <location>
        <begin position="889"/>
        <end position="912"/>
    </location>
</feature>
<accession>D7FKN0</accession>
<dbReference type="EMBL" id="FN649760">
    <property type="protein sequence ID" value="CBJ29430.1"/>
    <property type="molecule type" value="Genomic_DNA"/>
</dbReference>
<reference evidence="8 9" key="1">
    <citation type="journal article" date="2010" name="Nature">
        <title>The Ectocarpus genome and the independent evolution of multicellularity in brown algae.</title>
        <authorList>
            <person name="Cock J.M."/>
            <person name="Sterck L."/>
            <person name="Rouze P."/>
            <person name="Scornet D."/>
            <person name="Allen A.E."/>
            <person name="Amoutzias G."/>
            <person name="Anthouard V."/>
            <person name="Artiguenave F."/>
            <person name="Aury J.M."/>
            <person name="Badger J.H."/>
            <person name="Beszteri B."/>
            <person name="Billiau K."/>
            <person name="Bonnet E."/>
            <person name="Bothwell J.H."/>
            <person name="Bowler C."/>
            <person name="Boyen C."/>
            <person name="Brownlee C."/>
            <person name="Carrano C.J."/>
            <person name="Charrier B."/>
            <person name="Cho G.Y."/>
            <person name="Coelho S.M."/>
            <person name="Collen J."/>
            <person name="Corre E."/>
            <person name="Da Silva C."/>
            <person name="Delage L."/>
            <person name="Delaroque N."/>
            <person name="Dittami S.M."/>
            <person name="Doulbeau S."/>
            <person name="Elias M."/>
            <person name="Farnham G."/>
            <person name="Gachon C.M."/>
            <person name="Gschloessl B."/>
            <person name="Heesch S."/>
            <person name="Jabbari K."/>
            <person name="Jubin C."/>
            <person name="Kawai H."/>
            <person name="Kimura K."/>
            <person name="Kloareg B."/>
            <person name="Kupper F.C."/>
            <person name="Lang D."/>
            <person name="Le Bail A."/>
            <person name="Leblanc C."/>
            <person name="Lerouge P."/>
            <person name="Lohr M."/>
            <person name="Lopez P.J."/>
            <person name="Martens C."/>
            <person name="Maumus F."/>
            <person name="Michel G."/>
            <person name="Miranda-Saavedra D."/>
            <person name="Morales J."/>
            <person name="Moreau H."/>
            <person name="Motomura T."/>
            <person name="Nagasato C."/>
            <person name="Napoli C.A."/>
            <person name="Nelson D.R."/>
            <person name="Nyvall-Collen P."/>
            <person name="Peters A.F."/>
            <person name="Pommier C."/>
            <person name="Potin P."/>
            <person name="Poulain J."/>
            <person name="Quesneville H."/>
            <person name="Read B."/>
            <person name="Rensing S.A."/>
            <person name="Ritter A."/>
            <person name="Rousvoal S."/>
            <person name="Samanta M."/>
            <person name="Samson G."/>
            <person name="Schroeder D.C."/>
            <person name="Segurens B."/>
            <person name="Strittmatter M."/>
            <person name="Tonon T."/>
            <person name="Tregear J.W."/>
            <person name="Valentin K."/>
            <person name="von Dassow P."/>
            <person name="Yamagishi T."/>
            <person name="Van de Peer Y."/>
            <person name="Wincker P."/>
        </authorList>
    </citation>
    <scope>NUCLEOTIDE SEQUENCE [LARGE SCALE GENOMIC DNA]</scope>
    <source>
        <strain evidence="9">Ec32 / CCAP1310/4</strain>
    </source>
</reference>
<evidence type="ECO:0000256" key="2">
    <source>
        <dbReference type="ARBA" id="ARBA00022741"/>
    </source>
</evidence>
<keyword evidence="3" id="KW-0418">Kinase</keyword>
<dbReference type="FunFam" id="1.10.510.10:FF:000571">
    <property type="entry name" value="Maternal embryonic leucine zipper kinase"/>
    <property type="match status" value="1"/>
</dbReference>
<dbReference type="SUPFAM" id="SSF56112">
    <property type="entry name" value="Protein kinase-like (PK-like)"/>
    <property type="match status" value="1"/>
</dbReference>
<dbReference type="InterPro" id="IPR017441">
    <property type="entry name" value="Protein_kinase_ATP_BS"/>
</dbReference>
<dbReference type="OrthoDB" id="346907at2759"/>
<feature type="domain" description="Protein kinase" evidence="7">
    <location>
        <begin position="8"/>
        <end position="272"/>
    </location>
</feature>
<dbReference type="SMART" id="SM00220">
    <property type="entry name" value="S_TKc"/>
    <property type="match status" value="1"/>
</dbReference>
<feature type="region of interest" description="Disordered" evidence="6">
    <location>
        <begin position="639"/>
        <end position="659"/>
    </location>
</feature>
<evidence type="ECO:0000313" key="9">
    <source>
        <dbReference type="Proteomes" id="UP000002630"/>
    </source>
</evidence>
<feature type="compositionally biased region" description="Gly residues" evidence="6">
    <location>
        <begin position="649"/>
        <end position="659"/>
    </location>
</feature>
<dbReference type="CDD" id="cd14009">
    <property type="entry name" value="STKc_ATG1_ULK_like"/>
    <property type="match status" value="1"/>
</dbReference>
<feature type="compositionally biased region" description="Basic and acidic residues" evidence="6">
    <location>
        <begin position="1116"/>
        <end position="1126"/>
    </location>
</feature>
<keyword evidence="2 5" id="KW-0547">Nucleotide-binding</keyword>
<feature type="compositionally biased region" description="Polar residues" evidence="6">
    <location>
        <begin position="1043"/>
        <end position="1052"/>
    </location>
</feature>
<dbReference type="InterPro" id="IPR008271">
    <property type="entry name" value="Ser/Thr_kinase_AS"/>
</dbReference>
<dbReference type="GO" id="GO:0005776">
    <property type="term" value="C:autophagosome"/>
    <property type="evidence" value="ECO:0007669"/>
    <property type="project" value="TreeGrafter"/>
</dbReference>
<sequence>MSRSVGEFHLMGHLGEGSFATVFLARQRETGREFAMKAISRARVQGKLQENLESEISILKSFRHGNIVELYDIKKTERHIYLVLEYCAGGDLRALIRKEGKLAETSARHFMRHLGSGLHFLWSKNLVHRDLKPQNLLLSGPGLDATLKIADFGFARHLAQASMAETICGSPLYMAPEILQGHKYGAKADLWSVGAILFEMLAGKPPFGGQNQIQLLANIRRGPSPPARDGFYPLPDGVPRPGRSCNELLCRLLVPDPQQRASFREFFNSDVLRSPSSAVAAADGSGATAVASGRGAAEVGRRESSATDRTVSGGGGGGGSARNVAEGDASAASGAAAAAAAAYSAGSQQQQHHQTVTRVALGRRGRRERRRGRCEGQRPPGRGRAVQAAEPHVQRAPGRRAAHAAPDASLAGRGRKVVEGPVGGTPATAGHPVTAAANASLAGQGLGVVVLQGSQPSPTQRRDGLGPPPRGVDDSPGRRHSRPPSLDLGGRAPEPTPRGNSPGGQVLAVASQAAAGAAAAPERSFQALNASPPDEYPLQVAAMVTAGRQRMWGGAAGGLGVAEGGGFAYQGDPALAAAGGGGSDRRGVIVGGGHAHAAYRLAGEGDAGSLGPRLVIAGGRWAWGGTGNMALGLQQQGLGAAAPRPADGPGAGDGRGAGAGAAVPSLSLEGVLRCLQIVELFGRRAVLLAELGDSRVAPAMRCRQKSKLDVHARAAAAGAWGAEDGAGDGTPAGSFAQNRGGNFCAFSRDNPPLFADMDEPWLPSSSSHSACQGSRSGAGGGDTGFLGSSVSSSSAACCDSHRLFGEALVLYLKSLSMAKEAIVWGNQVAAWGSSLLLWLSGQFSAVLRRAERCRTELRGSASTESPAATAAAATLNSGAATTPAASDTGPALPGRGGASAAASSSPGAPGGVVDPAPAVPALAAAGGGYGRGRAVDPDLGLGGAILVSASPERSSAIVAAERRGGGGAGAAAAQGGHEHGAAPAAVAVSARDIVVRAALAMAKESAASEVLGMWEAARKGYEKAALLLETLLLDALVARPETTGANPSRSTVGGSGQPGPAAAPKLAWGTGGGGGGGTGAPGDSLIASGTRGGVLTEADQRVLQNYMTRFARRAADVAANEKEEARIAGSEGAKAGTTEPSEV</sequence>
<dbReference type="GO" id="GO:0000045">
    <property type="term" value="P:autophagosome assembly"/>
    <property type="evidence" value="ECO:0007669"/>
    <property type="project" value="TreeGrafter"/>
</dbReference>
<feature type="region of interest" description="Disordered" evidence="6">
    <location>
        <begin position="452"/>
        <end position="504"/>
    </location>
</feature>
<dbReference type="STRING" id="2880.D7FKN0"/>
<dbReference type="InterPro" id="IPR045269">
    <property type="entry name" value="Atg1-like"/>
</dbReference>
<protein>
    <recommendedName>
        <fullName evidence="7">Protein kinase domain-containing protein</fullName>
    </recommendedName>
</protein>
<feature type="region of interest" description="Disordered" evidence="6">
    <location>
        <begin position="292"/>
        <end position="325"/>
    </location>
</feature>
<evidence type="ECO:0000256" key="1">
    <source>
        <dbReference type="ARBA" id="ARBA00022679"/>
    </source>
</evidence>
<proteinExistence type="predicted"/>
<name>D7FKN0_ECTSI</name>
<dbReference type="GO" id="GO:0005524">
    <property type="term" value="F:ATP binding"/>
    <property type="evidence" value="ECO:0007669"/>
    <property type="project" value="UniProtKB-UniRule"/>
</dbReference>
<feature type="region of interest" description="Disordered" evidence="6">
    <location>
        <begin position="1042"/>
        <end position="1085"/>
    </location>
</feature>
<evidence type="ECO:0000256" key="5">
    <source>
        <dbReference type="PROSITE-ProRule" id="PRU10141"/>
    </source>
</evidence>
<feature type="region of interest" description="Disordered" evidence="6">
    <location>
        <begin position="1116"/>
        <end position="1143"/>
    </location>
</feature>
<dbReference type="AlphaFoldDB" id="D7FKN0"/>
<evidence type="ECO:0000256" key="6">
    <source>
        <dbReference type="SAM" id="MobiDB-lite"/>
    </source>
</evidence>
<dbReference type="GO" id="GO:0016020">
    <property type="term" value="C:membrane"/>
    <property type="evidence" value="ECO:0007669"/>
    <property type="project" value="TreeGrafter"/>
</dbReference>
<dbReference type="InterPro" id="IPR011009">
    <property type="entry name" value="Kinase-like_dom_sf"/>
</dbReference>
<dbReference type="PANTHER" id="PTHR24348:SF22">
    <property type="entry name" value="NON-SPECIFIC SERINE_THREONINE PROTEIN KINASE"/>
    <property type="match status" value="1"/>
</dbReference>
<organism evidence="8 9">
    <name type="scientific">Ectocarpus siliculosus</name>
    <name type="common">Brown alga</name>
    <name type="synonym">Conferva siliculosa</name>
    <dbReference type="NCBI Taxonomy" id="2880"/>
    <lineage>
        <taxon>Eukaryota</taxon>
        <taxon>Sar</taxon>
        <taxon>Stramenopiles</taxon>
        <taxon>Ochrophyta</taxon>
        <taxon>PX clade</taxon>
        <taxon>Phaeophyceae</taxon>
        <taxon>Ectocarpales</taxon>
        <taxon>Ectocarpaceae</taxon>
        <taxon>Ectocarpus</taxon>
    </lineage>
</organism>
<dbReference type="PROSITE" id="PS50011">
    <property type="entry name" value="PROTEIN_KINASE_DOM"/>
    <property type="match status" value="1"/>
</dbReference>
<dbReference type="Pfam" id="PF00069">
    <property type="entry name" value="Pkinase"/>
    <property type="match status" value="1"/>
</dbReference>
<evidence type="ECO:0000313" key="8">
    <source>
        <dbReference type="EMBL" id="CBJ29430.1"/>
    </source>
</evidence>
<feature type="compositionally biased region" description="Low complexity" evidence="6">
    <location>
        <begin position="860"/>
        <end position="882"/>
    </location>
</feature>
<keyword evidence="4 5" id="KW-0067">ATP-binding</keyword>
<dbReference type="InterPro" id="IPR000719">
    <property type="entry name" value="Prot_kinase_dom"/>
</dbReference>
<dbReference type="Gene3D" id="1.10.510.10">
    <property type="entry name" value="Transferase(Phosphotransferase) domain 1"/>
    <property type="match status" value="1"/>
</dbReference>
<dbReference type="GO" id="GO:0010506">
    <property type="term" value="P:regulation of autophagy"/>
    <property type="evidence" value="ECO:0007669"/>
    <property type="project" value="InterPro"/>
</dbReference>
<dbReference type="GO" id="GO:0000407">
    <property type="term" value="C:phagophore assembly site"/>
    <property type="evidence" value="ECO:0007669"/>
    <property type="project" value="TreeGrafter"/>
</dbReference>
<gene>
    <name evidence="8" type="ORF">Esi_0146_0052</name>
</gene>